<protein>
    <submittedName>
        <fullName evidence="1">Uncharacterized protein</fullName>
    </submittedName>
</protein>
<organism evidence="1 2">
    <name type="scientific">Sinocyclocheilus rhinocerous</name>
    <dbReference type="NCBI Taxonomy" id="307959"/>
    <lineage>
        <taxon>Eukaryota</taxon>
        <taxon>Metazoa</taxon>
        <taxon>Chordata</taxon>
        <taxon>Craniata</taxon>
        <taxon>Vertebrata</taxon>
        <taxon>Euteleostomi</taxon>
        <taxon>Actinopterygii</taxon>
        <taxon>Neopterygii</taxon>
        <taxon>Teleostei</taxon>
        <taxon>Ostariophysi</taxon>
        <taxon>Cypriniformes</taxon>
        <taxon>Cyprinidae</taxon>
        <taxon>Cyprininae</taxon>
        <taxon>Sinocyclocheilus</taxon>
    </lineage>
</organism>
<name>A0A673L6F2_9TELE</name>
<reference evidence="1" key="1">
    <citation type="submission" date="2025-05" db="UniProtKB">
        <authorList>
            <consortium name="Ensembl"/>
        </authorList>
    </citation>
    <scope>IDENTIFICATION</scope>
</reference>
<dbReference type="AlphaFoldDB" id="A0A673L6F2"/>
<dbReference type="Ensembl" id="ENSSRHT00000076542.1">
    <property type="protein sequence ID" value="ENSSRHP00000074512.1"/>
    <property type="gene ID" value="ENSSRHG00000036998.1"/>
</dbReference>
<keyword evidence="2" id="KW-1185">Reference proteome</keyword>
<evidence type="ECO:0000313" key="1">
    <source>
        <dbReference type="Ensembl" id="ENSSRHP00000074515.1"/>
    </source>
</evidence>
<accession>A0A673L6F2</accession>
<proteinExistence type="predicted"/>
<dbReference type="Proteomes" id="UP000472270">
    <property type="component" value="Unassembled WGS sequence"/>
</dbReference>
<evidence type="ECO:0000313" key="2">
    <source>
        <dbReference type="Proteomes" id="UP000472270"/>
    </source>
</evidence>
<sequence length="141" mass="16293">MKRIATLIGRTAVSCWHHGSPHFPPLPAWAPGPPYTCPQIRHLAAKQKINSKPVKLEKQQKQEVEIKQRMTVSELAKAMNKDIDHVYEALLNTDVDLDELEPDTVLEEKWIKEAVKRSGMKHKWAKLVETKVRENKDIQRQ</sequence>
<dbReference type="Ensembl" id="ENSSRHT00000076545.1">
    <property type="protein sequence ID" value="ENSSRHP00000074515.1"/>
    <property type="gene ID" value="ENSSRHG00000037001.1"/>
</dbReference>